<dbReference type="PROSITE" id="PS51379">
    <property type="entry name" value="4FE4S_FER_2"/>
    <property type="match status" value="1"/>
</dbReference>
<keyword evidence="3" id="KW-1185">Reference proteome</keyword>
<dbReference type="Pfam" id="PF07992">
    <property type="entry name" value="Pyr_redox_2"/>
    <property type="match status" value="1"/>
</dbReference>
<protein>
    <submittedName>
        <fullName evidence="2">NADPH-dependent glutamate synthase beta chain and related oxidoreductases</fullName>
    </submittedName>
</protein>
<dbReference type="PRINTS" id="PR00469">
    <property type="entry name" value="PNDRDTASEII"/>
</dbReference>
<dbReference type="eggNOG" id="COG0493">
    <property type="taxonomic scope" value="Bacteria"/>
</dbReference>
<feature type="domain" description="4Fe-4S ferredoxin-type" evidence="1">
    <location>
        <begin position="38"/>
        <end position="69"/>
    </location>
</feature>
<organism evidence="2 3">
    <name type="scientific">Lawsonia intracellularis (strain PHE/MN1-00)</name>
    <dbReference type="NCBI Taxonomy" id="363253"/>
    <lineage>
        <taxon>Bacteria</taxon>
        <taxon>Pseudomonadati</taxon>
        <taxon>Thermodesulfobacteriota</taxon>
        <taxon>Desulfovibrionia</taxon>
        <taxon>Desulfovibrionales</taxon>
        <taxon>Desulfovibrionaceae</taxon>
        <taxon>Lawsonia</taxon>
    </lineage>
</organism>
<evidence type="ECO:0000313" key="2">
    <source>
        <dbReference type="EMBL" id="CAJ54381.1"/>
    </source>
</evidence>
<dbReference type="EMBL" id="AM180252">
    <property type="protein sequence ID" value="CAJ54381.1"/>
    <property type="molecule type" value="Genomic_DNA"/>
</dbReference>
<dbReference type="Proteomes" id="UP000002430">
    <property type="component" value="Chromosome"/>
</dbReference>
<proteinExistence type="predicted"/>
<dbReference type="Gene3D" id="1.10.1060.10">
    <property type="entry name" value="Alpha-helical ferredoxin"/>
    <property type="match status" value="1"/>
</dbReference>
<evidence type="ECO:0000259" key="1">
    <source>
        <dbReference type="PROSITE" id="PS51379"/>
    </source>
</evidence>
<dbReference type="PANTHER" id="PTHR42783">
    <property type="entry name" value="GLUTAMATE SYNTHASE [NADPH] SMALL CHAIN"/>
    <property type="match status" value="1"/>
</dbReference>
<accession>Q1MRJ5</accession>
<dbReference type="InterPro" id="IPR009051">
    <property type="entry name" value="Helical_ferredxn"/>
</dbReference>
<dbReference type="STRING" id="363253.LI0325"/>
<name>Q1MRJ5_LAWIP</name>
<dbReference type="OrthoDB" id="9803192at2"/>
<dbReference type="PRINTS" id="PR00368">
    <property type="entry name" value="FADPNR"/>
</dbReference>
<dbReference type="SUPFAM" id="SSF46548">
    <property type="entry name" value="alpha-helical ferredoxin"/>
    <property type="match status" value="1"/>
</dbReference>
<dbReference type="KEGG" id="lip:LI0325"/>
<dbReference type="InterPro" id="IPR036188">
    <property type="entry name" value="FAD/NAD-bd_sf"/>
</dbReference>
<dbReference type="InterPro" id="IPR023753">
    <property type="entry name" value="FAD/NAD-binding_dom"/>
</dbReference>
<dbReference type="GO" id="GO:0016491">
    <property type="term" value="F:oxidoreductase activity"/>
    <property type="evidence" value="ECO:0007669"/>
    <property type="project" value="InterPro"/>
</dbReference>
<dbReference type="Gene3D" id="3.50.50.60">
    <property type="entry name" value="FAD/NAD(P)-binding domain"/>
    <property type="match status" value="3"/>
</dbReference>
<dbReference type="GO" id="GO:0051536">
    <property type="term" value="F:iron-sulfur cluster binding"/>
    <property type="evidence" value="ECO:0007669"/>
    <property type="project" value="InterPro"/>
</dbReference>
<gene>
    <name evidence="2" type="primary">gltD</name>
    <name evidence="2" type="ordered locus">LI0325</name>
</gene>
<dbReference type="RefSeq" id="WP_011526410.1">
    <property type="nucleotide sequence ID" value="NC_008011.1"/>
</dbReference>
<dbReference type="Pfam" id="PF14691">
    <property type="entry name" value="Fer4_20"/>
    <property type="match status" value="1"/>
</dbReference>
<sequence>MTILHKKVGGVLSSGTPCLPVSNRICNFDEVAIGYTDEQAKIEASRCLQCKRPRCKQACPAQVRIPEFIAALLSGDLKEAYRIIRTTNSLPAICGRVCPQDTQCEGSCVLKAKGNPVCIGRLERYVADSILNMEVGLYVGLNEYDAKPPVVTHCKVACIGSGPASLTAAGYLIAQGIGVTIFDPCYEHGGILTYGIPTFRLPNTVVSDEIKALRSMGVTFSTQGIGDTLTIQHLFDEGYKAIFIGIGAGLSCQLGIPGEDISGVFLATKYLKDIKVNQSDKERLLSVQNNYLGRSVTVFGAGNVAMDASRTAIRLGAEKVHIIYRRTKSEMPARDEEIAYAEEEGVNIMELVAPVAFHKDKNNKLCSVTLQRMTLGEPDASGRRCAIPIKGELFEYTTDLAIIAIGSKPNQRLLEKIQGLKLTHEGYILTDEVGETSIPNVFAGGDIVTGAQTVVLAMDAGRKAAQAISKRLLEK</sequence>
<dbReference type="PANTHER" id="PTHR42783:SF3">
    <property type="entry name" value="GLUTAMATE SYNTHASE [NADPH] SMALL CHAIN-RELATED"/>
    <property type="match status" value="1"/>
</dbReference>
<evidence type="ECO:0000313" key="3">
    <source>
        <dbReference type="Proteomes" id="UP000002430"/>
    </source>
</evidence>
<dbReference type="InterPro" id="IPR028261">
    <property type="entry name" value="DPD_II"/>
</dbReference>
<dbReference type="AlphaFoldDB" id="Q1MRJ5"/>
<dbReference type="HOGENOM" id="CLU_000422_3_3_7"/>
<dbReference type="SUPFAM" id="SSF51971">
    <property type="entry name" value="Nucleotide-binding domain"/>
    <property type="match status" value="1"/>
</dbReference>
<reference evidence="2 3" key="1">
    <citation type="submission" date="2005-11" db="EMBL/GenBank/DDBJ databases">
        <title>The complete genome sequence of Lawsonia intracellularis: the causative agent of proliferative enteropathy.</title>
        <authorList>
            <person name="Kaur K."/>
            <person name="Zhang Q."/>
            <person name="Beckler D."/>
            <person name="Munir S."/>
            <person name="Li L."/>
            <person name="Kinsley K."/>
            <person name="Herron L."/>
            <person name="Peterson A."/>
            <person name="May B."/>
            <person name="Singh S."/>
            <person name="Gebhart C."/>
            <person name="Kapur V."/>
        </authorList>
    </citation>
    <scope>NUCLEOTIDE SEQUENCE [LARGE SCALE GENOMIC DNA]</scope>
    <source>
        <strain evidence="2 3">PHE/MN1-00</strain>
    </source>
</reference>
<dbReference type="InterPro" id="IPR017896">
    <property type="entry name" value="4Fe4S_Fe-S-bd"/>
</dbReference>